<dbReference type="InterPro" id="IPR001138">
    <property type="entry name" value="Zn2Cys6_DnaBD"/>
</dbReference>
<dbReference type="Proteomes" id="UP000235786">
    <property type="component" value="Unassembled WGS sequence"/>
</dbReference>
<keyword evidence="2" id="KW-0539">Nucleus</keyword>
<protein>
    <recommendedName>
        <fullName evidence="4">Zn(2)-C6 fungal-type domain-containing protein</fullName>
    </recommendedName>
</protein>
<dbReference type="InterPro" id="IPR007219">
    <property type="entry name" value="XnlR_reg_dom"/>
</dbReference>
<evidence type="ECO:0000259" key="4">
    <source>
        <dbReference type="PROSITE" id="PS50048"/>
    </source>
</evidence>
<dbReference type="EMBL" id="KZ613939">
    <property type="protein sequence ID" value="PMD46823.1"/>
    <property type="molecule type" value="Genomic_DNA"/>
</dbReference>
<feature type="domain" description="Zn(2)-C6 fungal-type" evidence="4">
    <location>
        <begin position="39"/>
        <end position="68"/>
    </location>
</feature>
<dbReference type="SUPFAM" id="SSF57701">
    <property type="entry name" value="Zn2/Cys6 DNA-binding domain"/>
    <property type="match status" value="1"/>
</dbReference>
<dbReference type="GO" id="GO:0000981">
    <property type="term" value="F:DNA-binding transcription factor activity, RNA polymerase II-specific"/>
    <property type="evidence" value="ECO:0007669"/>
    <property type="project" value="InterPro"/>
</dbReference>
<evidence type="ECO:0000256" key="1">
    <source>
        <dbReference type="ARBA" id="ARBA00022723"/>
    </source>
</evidence>
<feature type="compositionally biased region" description="Polar residues" evidence="3">
    <location>
        <begin position="10"/>
        <end position="31"/>
    </location>
</feature>
<evidence type="ECO:0000313" key="5">
    <source>
        <dbReference type="EMBL" id="PMD46823.1"/>
    </source>
</evidence>
<dbReference type="PANTHER" id="PTHR47431:SF1">
    <property type="entry name" value="ZN(II)2CYS6 TRANSCRIPTION FACTOR (EUROFUNG)"/>
    <property type="match status" value="1"/>
</dbReference>
<keyword evidence="6" id="KW-1185">Reference proteome</keyword>
<evidence type="ECO:0000256" key="3">
    <source>
        <dbReference type="SAM" id="MobiDB-lite"/>
    </source>
</evidence>
<evidence type="ECO:0000313" key="6">
    <source>
        <dbReference type="Proteomes" id="UP000235786"/>
    </source>
</evidence>
<keyword evidence="1" id="KW-0479">Metal-binding</keyword>
<proteinExistence type="predicted"/>
<evidence type="ECO:0000256" key="2">
    <source>
        <dbReference type="ARBA" id="ARBA00023242"/>
    </source>
</evidence>
<organism evidence="5 6">
    <name type="scientific">Hyaloscypha variabilis (strain UAMH 11265 / GT02V1 / F)</name>
    <name type="common">Meliniomyces variabilis</name>
    <dbReference type="NCBI Taxonomy" id="1149755"/>
    <lineage>
        <taxon>Eukaryota</taxon>
        <taxon>Fungi</taxon>
        <taxon>Dikarya</taxon>
        <taxon>Ascomycota</taxon>
        <taxon>Pezizomycotina</taxon>
        <taxon>Leotiomycetes</taxon>
        <taxon>Helotiales</taxon>
        <taxon>Hyaloscyphaceae</taxon>
        <taxon>Hyaloscypha</taxon>
        <taxon>Hyaloscypha variabilis</taxon>
    </lineage>
</organism>
<dbReference type="PROSITE" id="PS50048">
    <property type="entry name" value="ZN2_CY6_FUNGAL_2"/>
    <property type="match status" value="1"/>
</dbReference>
<dbReference type="AlphaFoldDB" id="A0A2J6S7T5"/>
<reference evidence="5 6" key="1">
    <citation type="submission" date="2016-04" db="EMBL/GenBank/DDBJ databases">
        <title>A degradative enzymes factory behind the ericoid mycorrhizal symbiosis.</title>
        <authorList>
            <consortium name="DOE Joint Genome Institute"/>
            <person name="Martino E."/>
            <person name="Morin E."/>
            <person name="Grelet G."/>
            <person name="Kuo A."/>
            <person name="Kohler A."/>
            <person name="Daghino S."/>
            <person name="Barry K."/>
            <person name="Choi C."/>
            <person name="Cichocki N."/>
            <person name="Clum A."/>
            <person name="Copeland A."/>
            <person name="Hainaut M."/>
            <person name="Haridas S."/>
            <person name="Labutti K."/>
            <person name="Lindquist E."/>
            <person name="Lipzen A."/>
            <person name="Khouja H.-R."/>
            <person name="Murat C."/>
            <person name="Ohm R."/>
            <person name="Olson A."/>
            <person name="Spatafora J."/>
            <person name="Veneault-Fourrey C."/>
            <person name="Henrissat B."/>
            <person name="Grigoriev I."/>
            <person name="Martin F."/>
            <person name="Perotto S."/>
        </authorList>
    </citation>
    <scope>NUCLEOTIDE SEQUENCE [LARGE SCALE GENOMIC DNA]</scope>
    <source>
        <strain evidence="5 6">F</strain>
    </source>
</reference>
<name>A0A2J6S7T5_HYAVF</name>
<dbReference type="GO" id="GO:0008270">
    <property type="term" value="F:zinc ion binding"/>
    <property type="evidence" value="ECO:0007669"/>
    <property type="project" value="InterPro"/>
</dbReference>
<dbReference type="OrthoDB" id="5367487at2759"/>
<dbReference type="Pfam" id="PF00172">
    <property type="entry name" value="Zn_clus"/>
    <property type="match status" value="1"/>
</dbReference>
<accession>A0A2J6S7T5</accession>
<dbReference type="PANTHER" id="PTHR47431">
    <property type="entry name" value="ZN(II)2CYS6 TRANSCRIPTION FACTOR (EUROFUNG)-RELATED"/>
    <property type="match status" value="1"/>
</dbReference>
<dbReference type="Pfam" id="PF04082">
    <property type="entry name" value="Fungal_trans"/>
    <property type="match status" value="1"/>
</dbReference>
<sequence>MGSSIRGGSPPTNDGSANSPKNPVSTPTAADNQGFKPTACVACRDKHLKCDGLRTCTRCAAQSIPCVYLKSRRGYRGPNASNKQVCSSNASDVGGAISDPTEVDPSSIASMPPVADDVVPMSLDLPLVSNEANSTGLYTRVFRPNYPQRCMEAFYQYFYDAHPFMPPRQQLLQVLKQNPMEHLQTAICFVGSRYVPGAPSSSFALEFESYLSGNKPAPKGASMVQAMLLFALGLDGNNERKKAIEILVKAQNLAIDLGMSRREYSLANGRGSLTCEESLRRTWWELYVVSIMVAGFHRTGTFYHRDPLSNVPLPCEEKEFASGFIPQLHTIEQMDDDSFDDEDIIFSSYAYRIAAARNLDRILQSKDFLFPDDPALYRLEAHLTNWHLYLPDNKRSLFDDFGMFDEMLFQAHMIAHVSTLLLYRHFSPLDGLAARTITSCTEGSVVPAIGTTLDAVHARSTIQAASNISKLITIPRPLLKHTHFFICALALSSITHLSFWATLPVMAPDQDLKQQIRMNMGALKAVASFWPSAGIGSRQVMKVAQSIYTNRKDAVSEEFWRDFIEDDFMGGLIDGSVSIDN</sequence>
<dbReference type="GO" id="GO:0006351">
    <property type="term" value="P:DNA-templated transcription"/>
    <property type="evidence" value="ECO:0007669"/>
    <property type="project" value="InterPro"/>
</dbReference>
<dbReference type="CDD" id="cd12148">
    <property type="entry name" value="fungal_TF_MHR"/>
    <property type="match status" value="1"/>
</dbReference>
<dbReference type="SMART" id="SM00066">
    <property type="entry name" value="GAL4"/>
    <property type="match status" value="1"/>
</dbReference>
<dbReference type="CDD" id="cd00067">
    <property type="entry name" value="GAL4"/>
    <property type="match status" value="1"/>
</dbReference>
<gene>
    <name evidence="5" type="ORF">L207DRAFT_629300</name>
</gene>
<dbReference type="PROSITE" id="PS00463">
    <property type="entry name" value="ZN2_CY6_FUNGAL_1"/>
    <property type="match status" value="1"/>
</dbReference>
<dbReference type="Gene3D" id="4.10.240.10">
    <property type="entry name" value="Zn(2)-C6 fungal-type DNA-binding domain"/>
    <property type="match status" value="1"/>
</dbReference>
<dbReference type="InterPro" id="IPR036864">
    <property type="entry name" value="Zn2-C6_fun-type_DNA-bd_sf"/>
</dbReference>
<feature type="region of interest" description="Disordered" evidence="3">
    <location>
        <begin position="1"/>
        <end position="31"/>
    </location>
</feature>
<dbReference type="GO" id="GO:0003677">
    <property type="term" value="F:DNA binding"/>
    <property type="evidence" value="ECO:0007669"/>
    <property type="project" value="InterPro"/>
</dbReference>